<organism evidence="2 3">
    <name type="scientific">Rathayibacter rathayi</name>
    <name type="common">Corynebacterium rathayi</name>
    <dbReference type="NCBI Taxonomy" id="33887"/>
    <lineage>
        <taxon>Bacteria</taxon>
        <taxon>Bacillati</taxon>
        <taxon>Actinomycetota</taxon>
        <taxon>Actinomycetes</taxon>
        <taxon>Micrococcales</taxon>
        <taxon>Microbacteriaceae</taxon>
        <taxon>Rathayibacter</taxon>
    </lineage>
</organism>
<evidence type="ECO:0000313" key="2">
    <source>
        <dbReference type="EMBL" id="PPH74227.1"/>
    </source>
</evidence>
<evidence type="ECO:0008006" key="4">
    <source>
        <dbReference type="Google" id="ProtNLM"/>
    </source>
</evidence>
<accession>A0ABX5AAZ8</accession>
<keyword evidence="1" id="KW-1133">Transmembrane helix</keyword>
<reference evidence="2 3" key="1">
    <citation type="submission" date="2018-02" db="EMBL/GenBank/DDBJ databases">
        <title>Bacteriophage NCPPB3778 and a type I-E CRISPR drive the evolution of the US Biological Select Agent, Rathayibacter toxicus.</title>
        <authorList>
            <person name="Davis E.W.II."/>
            <person name="Tabima J.F."/>
            <person name="Weisberg A.J."/>
            <person name="Lopes L.D."/>
            <person name="Wiseman M.S."/>
            <person name="Wiseman M.S."/>
            <person name="Pupko T."/>
            <person name="Belcher M.S."/>
            <person name="Sechler A.J."/>
            <person name="Tancos M.A."/>
            <person name="Schroeder B.K."/>
            <person name="Murray T.D."/>
            <person name="Luster D.G."/>
            <person name="Schneider W.L."/>
            <person name="Rogers E."/>
            <person name="Andreote F.D."/>
            <person name="Grunwald N.J."/>
            <person name="Putnam M.L."/>
            <person name="Chang J.H."/>
        </authorList>
    </citation>
    <scope>NUCLEOTIDE SEQUENCE [LARGE SCALE GENOMIC DNA]</scope>
    <source>
        <strain evidence="2 3">AY1D6</strain>
    </source>
</reference>
<keyword evidence="3" id="KW-1185">Reference proteome</keyword>
<evidence type="ECO:0000256" key="1">
    <source>
        <dbReference type="SAM" id="Phobius"/>
    </source>
</evidence>
<dbReference type="Proteomes" id="UP000239698">
    <property type="component" value="Unassembled WGS sequence"/>
</dbReference>
<feature type="transmembrane region" description="Helical" evidence="1">
    <location>
        <begin position="6"/>
        <end position="28"/>
    </location>
</feature>
<feature type="transmembrane region" description="Helical" evidence="1">
    <location>
        <begin position="40"/>
        <end position="70"/>
    </location>
</feature>
<sequence length="121" mass="13729">MDQAVGSFVLGATAAIATPWLAHLLAWIGWRLMRRRNRALAAMAIVLWLLILWPPVLTLQMLLLLGWWYGDWGLNLTYIATTGTVLLFSATGWVILLVTRRSGRRRQSSLWESPVSSEWIP</sequence>
<proteinExistence type="predicted"/>
<keyword evidence="1" id="KW-0472">Membrane</keyword>
<name>A0ABX5AAZ8_RATRA</name>
<feature type="transmembrane region" description="Helical" evidence="1">
    <location>
        <begin position="76"/>
        <end position="98"/>
    </location>
</feature>
<comment type="caution">
    <text evidence="2">The sequence shown here is derived from an EMBL/GenBank/DDBJ whole genome shotgun (WGS) entry which is preliminary data.</text>
</comment>
<gene>
    <name evidence="2" type="ORF">C5C40_13210</name>
</gene>
<keyword evidence="1" id="KW-0812">Transmembrane</keyword>
<dbReference type="EMBL" id="PSVT01000037">
    <property type="protein sequence ID" value="PPH74227.1"/>
    <property type="molecule type" value="Genomic_DNA"/>
</dbReference>
<protein>
    <recommendedName>
        <fullName evidence="4">Integral membrane protein</fullName>
    </recommendedName>
</protein>
<evidence type="ECO:0000313" key="3">
    <source>
        <dbReference type="Proteomes" id="UP000239698"/>
    </source>
</evidence>